<reference evidence="1" key="1">
    <citation type="submission" date="2022-04" db="EMBL/GenBank/DDBJ databases">
        <title>Jade perch genome.</title>
        <authorList>
            <person name="Chao B."/>
        </authorList>
    </citation>
    <scope>NUCLEOTIDE SEQUENCE</scope>
    <source>
        <strain evidence="1">CB-2022</strain>
    </source>
</reference>
<accession>A0ACB8VMK3</accession>
<sequence length="324" mass="35220">MINDVLRDMLNRFIPVYLDDILIFSRSLPEHTQHVRQVLQRLLENQLFVKAEKCEFHVSKFSLDTSPSEPASILPPSCIVGAASWDIETRSPRSPEGSPSTQQLSQTTDCLSPVTFALLCSSGSTPLNSAVTLAFVGPSSSFSNASGGPGWLKTPRNTSMPALSVPVANPLTVLQLGFLKPLPIPHRPWSHIAVDFVSGLPPSQGGGHGCSLLSKPTSADARSGVWRRAVRAALVRSSTRSQKSANKQTTHAQPLPDYLPGQKVWLSSRDLPLQVPSHKLAPRYIGPYVVEKIINPSSVRLKLPPSLRIHPTFHVSLPPQAIHS</sequence>
<name>A0ACB8VMK3_9TELE</name>
<proteinExistence type="predicted"/>
<evidence type="ECO:0000313" key="2">
    <source>
        <dbReference type="Proteomes" id="UP000831701"/>
    </source>
</evidence>
<comment type="caution">
    <text evidence="1">The sequence shown here is derived from an EMBL/GenBank/DDBJ whole genome shotgun (WGS) entry which is preliminary data.</text>
</comment>
<organism evidence="1 2">
    <name type="scientific">Scortum barcoo</name>
    <name type="common">barcoo grunter</name>
    <dbReference type="NCBI Taxonomy" id="214431"/>
    <lineage>
        <taxon>Eukaryota</taxon>
        <taxon>Metazoa</taxon>
        <taxon>Chordata</taxon>
        <taxon>Craniata</taxon>
        <taxon>Vertebrata</taxon>
        <taxon>Euteleostomi</taxon>
        <taxon>Actinopterygii</taxon>
        <taxon>Neopterygii</taxon>
        <taxon>Teleostei</taxon>
        <taxon>Neoteleostei</taxon>
        <taxon>Acanthomorphata</taxon>
        <taxon>Eupercaria</taxon>
        <taxon>Centrarchiformes</taxon>
        <taxon>Terapontoidei</taxon>
        <taxon>Terapontidae</taxon>
        <taxon>Scortum</taxon>
    </lineage>
</organism>
<protein>
    <submittedName>
        <fullName evidence="1">Uncharacterized protein</fullName>
    </submittedName>
</protein>
<gene>
    <name evidence="1" type="ORF">L3Q82_003425</name>
</gene>
<keyword evidence="2" id="KW-1185">Reference proteome</keyword>
<dbReference type="EMBL" id="CM041549">
    <property type="protein sequence ID" value="KAI3356744.1"/>
    <property type="molecule type" value="Genomic_DNA"/>
</dbReference>
<dbReference type="Proteomes" id="UP000831701">
    <property type="component" value="Chromosome 19"/>
</dbReference>
<evidence type="ECO:0000313" key="1">
    <source>
        <dbReference type="EMBL" id="KAI3356744.1"/>
    </source>
</evidence>